<evidence type="ECO:0000313" key="4">
    <source>
        <dbReference type="Proteomes" id="UP001147700"/>
    </source>
</evidence>
<evidence type="ECO:0000259" key="2">
    <source>
        <dbReference type="Pfam" id="PF13349"/>
    </source>
</evidence>
<proteinExistence type="predicted"/>
<evidence type="ECO:0000256" key="1">
    <source>
        <dbReference type="SAM" id="Phobius"/>
    </source>
</evidence>
<name>A0ABT4RUN3_9ACTN</name>
<dbReference type="Proteomes" id="UP001147700">
    <property type="component" value="Unassembled WGS sequence"/>
</dbReference>
<dbReference type="InterPro" id="IPR025164">
    <property type="entry name" value="Toastrack_DUF4097"/>
</dbReference>
<accession>A0ABT4RUN3</accession>
<gene>
    <name evidence="3" type="ORF">OJ962_32630</name>
</gene>
<dbReference type="EMBL" id="JAPCID010000081">
    <property type="protein sequence ID" value="MDA0142275.1"/>
    <property type="molecule type" value="Genomic_DNA"/>
</dbReference>
<dbReference type="Gene3D" id="2.160.20.120">
    <property type="match status" value="1"/>
</dbReference>
<keyword evidence="4" id="KW-1185">Reference proteome</keyword>
<dbReference type="RefSeq" id="WP_202955561.1">
    <property type="nucleotide sequence ID" value="NZ_JAPCID010000081.1"/>
</dbReference>
<comment type="caution">
    <text evidence="3">The sequence shown here is derived from an EMBL/GenBank/DDBJ whole genome shotgun (WGS) entry which is preliminary data.</text>
</comment>
<sequence>MSITEDAPVQARQSDSTPGPAPVAWWWLVAASALVLVLVAAALAVWSIASHETRTTPYRILGDVNGLRLDLGEADVEIDGGASSIEMTRTDEFSFGKPSTGEPRVEDGTVSITSRCPEQVLGSCRVSYRLTVPDNVPLVIETSSGNVDLAGVRASVQISTGSGAIRATGFCGFSLRAVSDSGDVTTVSECSADRLELRSTTGDVHAVVPAARYTIDAQSDTGDVRTRGLIGTDEAPYEIQALSTAGDVTVEAA</sequence>
<feature type="transmembrane region" description="Helical" evidence="1">
    <location>
        <begin position="24"/>
        <end position="49"/>
    </location>
</feature>
<dbReference type="Pfam" id="PF13349">
    <property type="entry name" value="DUF4097"/>
    <property type="match status" value="1"/>
</dbReference>
<evidence type="ECO:0000313" key="3">
    <source>
        <dbReference type="EMBL" id="MDA0142275.1"/>
    </source>
</evidence>
<reference evidence="3" key="1">
    <citation type="submission" date="2022-10" db="EMBL/GenBank/DDBJ databases">
        <title>The WGS of Solirubrobacter sp. CPCC 204708.</title>
        <authorList>
            <person name="Jiang Z."/>
        </authorList>
    </citation>
    <scope>NUCLEOTIDE SEQUENCE</scope>
    <source>
        <strain evidence="3">CPCC 204708</strain>
    </source>
</reference>
<organism evidence="3 4">
    <name type="scientific">Solirubrobacter deserti</name>
    <dbReference type="NCBI Taxonomy" id="2282478"/>
    <lineage>
        <taxon>Bacteria</taxon>
        <taxon>Bacillati</taxon>
        <taxon>Actinomycetota</taxon>
        <taxon>Thermoleophilia</taxon>
        <taxon>Solirubrobacterales</taxon>
        <taxon>Solirubrobacteraceae</taxon>
        <taxon>Solirubrobacter</taxon>
    </lineage>
</organism>
<keyword evidence="1" id="KW-1133">Transmembrane helix</keyword>
<protein>
    <submittedName>
        <fullName evidence="3">DUF4097 domain-containing protein</fullName>
    </submittedName>
</protein>
<keyword evidence="1" id="KW-0472">Membrane</keyword>
<keyword evidence="1" id="KW-0812">Transmembrane</keyword>
<feature type="domain" description="DUF4097" evidence="2">
    <location>
        <begin position="140"/>
        <end position="227"/>
    </location>
</feature>